<evidence type="ECO:0000256" key="1">
    <source>
        <dbReference type="ARBA" id="ARBA00010886"/>
    </source>
</evidence>
<dbReference type="PANTHER" id="PTHR44899:SF3">
    <property type="entry name" value="SERINE_THREONINE-PROTEIN KINASE NEK1"/>
    <property type="match status" value="1"/>
</dbReference>
<organism evidence="13">
    <name type="scientific">Trepomonas sp. PC1</name>
    <dbReference type="NCBI Taxonomy" id="1076344"/>
    <lineage>
        <taxon>Eukaryota</taxon>
        <taxon>Metamonada</taxon>
        <taxon>Diplomonadida</taxon>
        <taxon>Hexamitidae</taxon>
        <taxon>Hexamitinae</taxon>
        <taxon>Trepomonas</taxon>
    </lineage>
</organism>
<proteinExistence type="inferred from homology"/>
<dbReference type="EC" id="2.7.11.1" evidence="2"/>
<evidence type="ECO:0000256" key="4">
    <source>
        <dbReference type="ARBA" id="ARBA00022679"/>
    </source>
</evidence>
<sequence length="541" mass="62708">FQVVKQLGSGSFGLVKLVTRKQDGRKYALKEINVQKMDARDRADQLNEIRILASVFHPNVLAYYEAFIENGKLYIITEFADLGDLDGEIQARTRANKPFTEAEIWSIFLQTLAGLREIHNQGILHRDIKCQNILRFSNLSDKTRQIYKIADFGVSKVVDNAMEDFTKTGIGTPFYLCPEIWQQKEYNALADIFSMGVVLYELCTFKHPYNGRDMKELNRNVLKGSYPPISSRYSKELRDLCYQMLDNKPERRPTVKEIFLQPFVEAHFKDCPVTVEELNIGQETALEAQVNWDDPELLNTIQLNPKLMAAMANRVGAYQQPYMRPGYNAFKQPDQKQKDLAEVQQQLPQPEYEKREHFELLQKVHDERAQRKAQSACQFEIPSVVQKEEFVQKPKVYLDKQIQQAKEVIQKQIQQPKIVEPPKPYIQQKPNYLQNQQKPPSKPVTPVKREVPSNVAKPSPVYYQPNQYANYPKPPNPYKPPSQIQQEKMLNVPKNAVSPSKYNKYEQPFKPASVPKQPQPNQPLSYARQQAQQAQRGHKLW</sequence>
<evidence type="ECO:0000256" key="7">
    <source>
        <dbReference type="ARBA" id="ARBA00022840"/>
    </source>
</evidence>
<evidence type="ECO:0000256" key="11">
    <source>
        <dbReference type="SAM" id="MobiDB-lite"/>
    </source>
</evidence>
<dbReference type="Gene3D" id="1.10.510.10">
    <property type="entry name" value="Transferase(Phosphotransferase) domain 1"/>
    <property type="match status" value="1"/>
</dbReference>
<protein>
    <recommendedName>
        <fullName evidence="2">non-specific serine/threonine protein kinase</fullName>
        <ecNumber evidence="2">2.7.11.1</ecNumber>
    </recommendedName>
</protein>
<keyword evidence="3" id="KW-0723">Serine/threonine-protein kinase</keyword>
<dbReference type="FunFam" id="3.30.200.20:FF:000097">
    <property type="entry name" value="Probable serine/threonine-protein kinase nek1"/>
    <property type="match status" value="1"/>
</dbReference>
<dbReference type="GO" id="GO:0005524">
    <property type="term" value="F:ATP binding"/>
    <property type="evidence" value="ECO:0007669"/>
    <property type="project" value="UniProtKB-UniRule"/>
</dbReference>
<feature type="region of interest" description="Disordered" evidence="11">
    <location>
        <begin position="430"/>
        <end position="541"/>
    </location>
</feature>
<feature type="compositionally biased region" description="Polar residues" evidence="11">
    <location>
        <begin position="430"/>
        <end position="439"/>
    </location>
</feature>
<feature type="compositionally biased region" description="Low complexity" evidence="11">
    <location>
        <begin position="462"/>
        <end position="471"/>
    </location>
</feature>
<evidence type="ECO:0000259" key="12">
    <source>
        <dbReference type="PROSITE" id="PS50011"/>
    </source>
</evidence>
<feature type="domain" description="Protein kinase" evidence="12">
    <location>
        <begin position="1"/>
        <end position="264"/>
    </location>
</feature>
<feature type="non-terminal residue" evidence="13">
    <location>
        <position position="1"/>
    </location>
</feature>
<name>A0A146KH61_9EUKA</name>
<dbReference type="InterPro" id="IPR000719">
    <property type="entry name" value="Prot_kinase_dom"/>
</dbReference>
<dbReference type="InterPro" id="IPR011009">
    <property type="entry name" value="Kinase-like_dom_sf"/>
</dbReference>
<comment type="catalytic activity">
    <reaction evidence="8">
        <text>L-threonyl-[protein] + ATP = O-phospho-L-threonyl-[protein] + ADP + H(+)</text>
        <dbReference type="Rhea" id="RHEA:46608"/>
        <dbReference type="Rhea" id="RHEA-COMP:11060"/>
        <dbReference type="Rhea" id="RHEA-COMP:11605"/>
        <dbReference type="ChEBI" id="CHEBI:15378"/>
        <dbReference type="ChEBI" id="CHEBI:30013"/>
        <dbReference type="ChEBI" id="CHEBI:30616"/>
        <dbReference type="ChEBI" id="CHEBI:61977"/>
        <dbReference type="ChEBI" id="CHEBI:456216"/>
        <dbReference type="EC" id="2.7.11.1"/>
    </reaction>
</comment>
<dbReference type="PROSITE" id="PS00107">
    <property type="entry name" value="PROTEIN_KINASE_ATP"/>
    <property type="match status" value="1"/>
</dbReference>
<dbReference type="EMBL" id="GDID01000516">
    <property type="protein sequence ID" value="JAP96090.1"/>
    <property type="molecule type" value="Transcribed_RNA"/>
</dbReference>
<evidence type="ECO:0000256" key="6">
    <source>
        <dbReference type="ARBA" id="ARBA00022777"/>
    </source>
</evidence>
<dbReference type="InterPro" id="IPR017441">
    <property type="entry name" value="Protein_kinase_ATP_BS"/>
</dbReference>
<reference evidence="13" key="1">
    <citation type="submission" date="2015-07" db="EMBL/GenBank/DDBJ databases">
        <title>Adaptation to a free-living lifestyle via gene acquisitions in the diplomonad Trepomonas sp. PC1.</title>
        <authorList>
            <person name="Xu F."/>
            <person name="Jerlstrom-Hultqvist J."/>
            <person name="Kolisko M."/>
            <person name="Simpson A.G.B."/>
            <person name="Roger A.J."/>
            <person name="Svard S.G."/>
            <person name="Andersson J.O."/>
        </authorList>
    </citation>
    <scope>NUCLEOTIDE SEQUENCE</scope>
    <source>
        <strain evidence="13">PC1</strain>
    </source>
</reference>
<keyword evidence="5 10" id="KW-0547">Nucleotide-binding</keyword>
<comment type="catalytic activity">
    <reaction evidence="9">
        <text>L-seryl-[protein] + ATP = O-phospho-L-seryl-[protein] + ADP + H(+)</text>
        <dbReference type="Rhea" id="RHEA:17989"/>
        <dbReference type="Rhea" id="RHEA-COMP:9863"/>
        <dbReference type="Rhea" id="RHEA-COMP:11604"/>
        <dbReference type="ChEBI" id="CHEBI:15378"/>
        <dbReference type="ChEBI" id="CHEBI:29999"/>
        <dbReference type="ChEBI" id="CHEBI:30616"/>
        <dbReference type="ChEBI" id="CHEBI:83421"/>
        <dbReference type="ChEBI" id="CHEBI:456216"/>
        <dbReference type="EC" id="2.7.11.1"/>
    </reaction>
</comment>
<dbReference type="CDD" id="cd08215">
    <property type="entry name" value="STKc_Nek"/>
    <property type="match status" value="1"/>
</dbReference>
<comment type="similarity">
    <text evidence="1">Belongs to the protein kinase superfamily. NEK Ser/Thr protein kinase family. NIMA subfamily.</text>
</comment>
<dbReference type="SMART" id="SM00220">
    <property type="entry name" value="S_TKc"/>
    <property type="match status" value="1"/>
</dbReference>
<gene>
    <name evidence="13" type="ORF">TPC1_10696</name>
</gene>
<evidence type="ECO:0000256" key="3">
    <source>
        <dbReference type="ARBA" id="ARBA00022527"/>
    </source>
</evidence>
<dbReference type="Gene3D" id="3.30.200.20">
    <property type="entry name" value="Phosphorylase Kinase, domain 1"/>
    <property type="match status" value="1"/>
</dbReference>
<dbReference type="InterPro" id="IPR051131">
    <property type="entry name" value="NEK_Ser/Thr_kinase_NIMA"/>
</dbReference>
<evidence type="ECO:0000256" key="10">
    <source>
        <dbReference type="PROSITE-ProRule" id="PRU10141"/>
    </source>
</evidence>
<accession>A0A146KH61</accession>
<evidence type="ECO:0000313" key="13">
    <source>
        <dbReference type="EMBL" id="JAP96090.1"/>
    </source>
</evidence>
<feature type="binding site" evidence="10">
    <location>
        <position position="30"/>
    </location>
    <ligand>
        <name>ATP</name>
        <dbReference type="ChEBI" id="CHEBI:30616"/>
    </ligand>
</feature>
<evidence type="ECO:0000256" key="8">
    <source>
        <dbReference type="ARBA" id="ARBA00047899"/>
    </source>
</evidence>
<evidence type="ECO:0000256" key="5">
    <source>
        <dbReference type="ARBA" id="ARBA00022741"/>
    </source>
</evidence>
<keyword evidence="6 13" id="KW-0418">Kinase</keyword>
<keyword evidence="7 10" id="KW-0067">ATP-binding</keyword>
<dbReference type="GO" id="GO:0004674">
    <property type="term" value="F:protein serine/threonine kinase activity"/>
    <property type="evidence" value="ECO:0007669"/>
    <property type="project" value="UniProtKB-KW"/>
</dbReference>
<dbReference type="PROSITE" id="PS50011">
    <property type="entry name" value="PROTEIN_KINASE_DOM"/>
    <property type="match status" value="1"/>
</dbReference>
<evidence type="ECO:0000256" key="2">
    <source>
        <dbReference type="ARBA" id="ARBA00012513"/>
    </source>
</evidence>
<dbReference type="Pfam" id="PF00069">
    <property type="entry name" value="Pkinase"/>
    <property type="match status" value="1"/>
</dbReference>
<dbReference type="AlphaFoldDB" id="A0A146KH61"/>
<dbReference type="PANTHER" id="PTHR44899">
    <property type="entry name" value="CAMK FAMILY PROTEIN KINASE"/>
    <property type="match status" value="1"/>
</dbReference>
<keyword evidence="4" id="KW-0808">Transferase</keyword>
<evidence type="ECO:0000256" key="9">
    <source>
        <dbReference type="ARBA" id="ARBA00048679"/>
    </source>
</evidence>
<dbReference type="SUPFAM" id="SSF56112">
    <property type="entry name" value="Protein kinase-like (PK-like)"/>
    <property type="match status" value="1"/>
</dbReference>